<dbReference type="PROSITE" id="PS00170">
    <property type="entry name" value="CSA_PPIASE_1"/>
    <property type="match status" value="1"/>
</dbReference>
<dbReference type="InterPro" id="IPR020892">
    <property type="entry name" value="Cyclophilin-type_PPIase_CS"/>
</dbReference>
<dbReference type="PROSITE" id="PS50072">
    <property type="entry name" value="CSA_PPIASE_2"/>
    <property type="match status" value="1"/>
</dbReference>
<comment type="caution">
    <text evidence="6">The sequence shown here is derived from an EMBL/GenBank/DDBJ whole genome shotgun (WGS) entry which is preliminary data.</text>
</comment>
<sequence length="183" mass="20145">MKRLVLAACSLLLAGNLLAAENPRVLLNTSMGEIELELEAEKAPISVENFLGYVERGFYDGTVFHRIIPGFMIQGGGFDEGLSQKPTRQPIKNEADNGLHNVRGTVAMARTQNVNSATSQFFINHRDNDFLDHGSRDFGYAVFAKVVRGMDVVDQIAQVPTGNRTMMQNVPLQPVKIVSAKKL</sequence>
<name>A0AA41WKM5_9GAMM</name>
<accession>A0AA41WKM5</accession>
<evidence type="ECO:0000313" key="7">
    <source>
        <dbReference type="Proteomes" id="UP001165292"/>
    </source>
</evidence>
<dbReference type="CDD" id="cd01920">
    <property type="entry name" value="cyclophilin_EcCYP_like"/>
    <property type="match status" value="1"/>
</dbReference>
<dbReference type="PRINTS" id="PR00153">
    <property type="entry name" value="CSAPPISMRASE"/>
</dbReference>
<dbReference type="InterPro" id="IPR044665">
    <property type="entry name" value="E_coli_cyclophilin_A-like"/>
</dbReference>
<proteinExistence type="inferred from homology"/>
<comment type="catalytic activity">
    <reaction evidence="4">
        <text>[protein]-peptidylproline (omega=180) = [protein]-peptidylproline (omega=0)</text>
        <dbReference type="Rhea" id="RHEA:16237"/>
        <dbReference type="Rhea" id="RHEA-COMP:10747"/>
        <dbReference type="Rhea" id="RHEA-COMP:10748"/>
        <dbReference type="ChEBI" id="CHEBI:83833"/>
        <dbReference type="ChEBI" id="CHEBI:83834"/>
        <dbReference type="EC" id="5.2.1.8"/>
    </reaction>
</comment>
<evidence type="ECO:0000256" key="2">
    <source>
        <dbReference type="ARBA" id="ARBA00023110"/>
    </source>
</evidence>
<comment type="similarity">
    <text evidence="1 4">Belongs to the cyclophilin-type PPIase family.</text>
</comment>
<dbReference type="AlphaFoldDB" id="A0AA41WKM5"/>
<dbReference type="GO" id="GO:0006457">
    <property type="term" value="P:protein folding"/>
    <property type="evidence" value="ECO:0007669"/>
    <property type="project" value="InterPro"/>
</dbReference>
<dbReference type="InterPro" id="IPR002130">
    <property type="entry name" value="Cyclophilin-type_PPIase_dom"/>
</dbReference>
<keyword evidence="2 4" id="KW-0697">Rotamase</keyword>
<gene>
    <name evidence="6" type="ORF">NJF43_19885</name>
</gene>
<feature type="domain" description="PPIase cyclophilin-type" evidence="5">
    <location>
        <begin position="28"/>
        <end position="182"/>
    </location>
</feature>
<dbReference type="EMBL" id="JAMYBS010000048">
    <property type="protein sequence ID" value="MCO7547012.1"/>
    <property type="molecule type" value="Genomic_DNA"/>
</dbReference>
<feature type="chain" id="PRO_5041481884" description="Peptidyl-prolyl cis-trans isomerase" evidence="4">
    <location>
        <begin position="20"/>
        <end position="183"/>
    </location>
</feature>
<organism evidence="6 7">
    <name type="scientific">Stutzerimonas nitrititolerans</name>
    <dbReference type="NCBI Taxonomy" id="2482751"/>
    <lineage>
        <taxon>Bacteria</taxon>
        <taxon>Pseudomonadati</taxon>
        <taxon>Pseudomonadota</taxon>
        <taxon>Gammaproteobacteria</taxon>
        <taxon>Pseudomonadales</taxon>
        <taxon>Pseudomonadaceae</taxon>
        <taxon>Stutzerimonas</taxon>
    </lineage>
</organism>
<dbReference type="GO" id="GO:0003755">
    <property type="term" value="F:peptidyl-prolyl cis-trans isomerase activity"/>
    <property type="evidence" value="ECO:0007669"/>
    <property type="project" value="UniProtKB-UniRule"/>
</dbReference>
<dbReference type="Proteomes" id="UP001165292">
    <property type="component" value="Unassembled WGS sequence"/>
</dbReference>
<protein>
    <recommendedName>
        <fullName evidence="4">Peptidyl-prolyl cis-trans isomerase</fullName>
        <shortName evidence="4">PPIase</shortName>
        <ecNumber evidence="4">5.2.1.8</ecNumber>
    </recommendedName>
</protein>
<comment type="function">
    <text evidence="4">PPIases accelerate the folding of proteins. It catalyzes the cis-trans isomerization of proline imidic peptide bonds in oligopeptides.</text>
</comment>
<keyword evidence="3 4" id="KW-0413">Isomerase</keyword>
<keyword evidence="4" id="KW-0732">Signal</keyword>
<dbReference type="PANTHER" id="PTHR43246">
    <property type="entry name" value="PEPTIDYL-PROLYL CIS-TRANS ISOMERASE CYP38, CHLOROPLASTIC"/>
    <property type="match status" value="1"/>
</dbReference>
<dbReference type="Pfam" id="PF00160">
    <property type="entry name" value="Pro_isomerase"/>
    <property type="match status" value="1"/>
</dbReference>
<dbReference type="Gene3D" id="2.40.100.10">
    <property type="entry name" value="Cyclophilin-like"/>
    <property type="match status" value="1"/>
</dbReference>
<dbReference type="EC" id="5.2.1.8" evidence="4"/>
<feature type="signal peptide" evidence="4">
    <location>
        <begin position="1"/>
        <end position="19"/>
    </location>
</feature>
<evidence type="ECO:0000313" key="6">
    <source>
        <dbReference type="EMBL" id="MCO7547012.1"/>
    </source>
</evidence>
<dbReference type="RefSeq" id="WP_058076382.1">
    <property type="nucleotide sequence ID" value="NZ_DALYRC010000014.1"/>
</dbReference>
<evidence type="ECO:0000259" key="5">
    <source>
        <dbReference type="PROSITE" id="PS50072"/>
    </source>
</evidence>
<dbReference type="SUPFAM" id="SSF50891">
    <property type="entry name" value="Cyclophilin-like"/>
    <property type="match status" value="1"/>
</dbReference>
<evidence type="ECO:0000256" key="1">
    <source>
        <dbReference type="ARBA" id="ARBA00007365"/>
    </source>
</evidence>
<reference evidence="6" key="1">
    <citation type="submission" date="2022-06" db="EMBL/GenBank/DDBJ databases">
        <title>Detection of beta-lactamases in bacteria of animal origin.</title>
        <authorList>
            <person name="Mlynarcik P."/>
            <person name="Zdarska V."/>
            <person name="Chudobova H."/>
            <person name="Prochazkova P."/>
            <person name="Hricova K."/>
            <person name="Mezerova K."/>
            <person name="Bardon J."/>
            <person name="Dolejska M."/>
            <person name="Sukkar I."/>
            <person name="Kolar M."/>
        </authorList>
    </citation>
    <scope>NUCLEOTIDE SEQUENCE</scope>
    <source>
        <strain evidence="6">S 300-3</strain>
    </source>
</reference>
<dbReference type="InterPro" id="IPR029000">
    <property type="entry name" value="Cyclophilin-like_dom_sf"/>
</dbReference>
<evidence type="ECO:0000256" key="4">
    <source>
        <dbReference type="RuleBase" id="RU363019"/>
    </source>
</evidence>
<evidence type="ECO:0000256" key="3">
    <source>
        <dbReference type="ARBA" id="ARBA00023235"/>
    </source>
</evidence>